<feature type="transmembrane region" description="Helical" evidence="3">
    <location>
        <begin position="90"/>
        <end position="108"/>
    </location>
</feature>
<dbReference type="PANTHER" id="PTHR34295:SF1">
    <property type="entry name" value="BIOTIN TRANSPORTER BIOY"/>
    <property type="match status" value="1"/>
</dbReference>
<feature type="transmembrane region" description="Helical" evidence="3">
    <location>
        <begin position="115"/>
        <end position="138"/>
    </location>
</feature>
<dbReference type="RefSeq" id="WP_307722623.1">
    <property type="nucleotide sequence ID" value="NZ_BJLQ01000002.1"/>
</dbReference>
<evidence type="ECO:0000256" key="1">
    <source>
        <dbReference type="ARBA" id="ARBA00010692"/>
    </source>
</evidence>
<protein>
    <recommendedName>
        <fullName evidence="6">Biotin transporter BioY</fullName>
    </recommendedName>
</protein>
<comment type="similarity">
    <text evidence="1">Belongs to the BioY family.</text>
</comment>
<organism evidence="4 5">
    <name type="scientific">Cellulomonas gelida</name>
    <dbReference type="NCBI Taxonomy" id="1712"/>
    <lineage>
        <taxon>Bacteria</taxon>
        <taxon>Bacillati</taxon>
        <taxon>Actinomycetota</taxon>
        <taxon>Actinomycetes</taxon>
        <taxon>Micrococcales</taxon>
        <taxon>Cellulomonadaceae</taxon>
        <taxon>Cellulomonas</taxon>
    </lineage>
</organism>
<keyword evidence="3" id="KW-0812">Transmembrane</keyword>
<feature type="transmembrane region" description="Helical" evidence="3">
    <location>
        <begin position="65"/>
        <end position="84"/>
    </location>
</feature>
<sequence>MADAREHDILTAPGATGPTQTTDAARPDDAVTHLAAPDPLNDPAAVLDAALPAPVERPSTVATDLALVATFAAFLAVCAIIPGIPTGTGVPVTLQTFGVVLAGLVLGWRRGTLAVLLYLAVGLAGVPVFSGGASGLAVLAGPSAGYLVAFPFAAALAGWLAGAARTATGQARYLVLVASGVIGTALTIHPAGIVGMARYFHVDVSEAFGWGAVYFPGDVVKNLLAAGVATAVFAHYPDLLRRRR</sequence>
<gene>
    <name evidence="4" type="ORF">CGE01nite_02580</name>
</gene>
<evidence type="ECO:0008006" key="6">
    <source>
        <dbReference type="Google" id="ProtNLM"/>
    </source>
</evidence>
<reference evidence="4 5" key="1">
    <citation type="submission" date="2019-06" db="EMBL/GenBank/DDBJ databases">
        <title>Whole genome shotgun sequence of Cellulomonas gelida NBRC 3748.</title>
        <authorList>
            <person name="Hosoyama A."/>
            <person name="Uohara A."/>
            <person name="Ohji S."/>
            <person name="Ichikawa N."/>
        </authorList>
    </citation>
    <scope>NUCLEOTIDE SEQUENCE [LARGE SCALE GENOMIC DNA]</scope>
    <source>
        <strain evidence="4 5">NBRC 3748</strain>
    </source>
</reference>
<keyword evidence="3" id="KW-1133">Transmembrane helix</keyword>
<evidence type="ECO:0000256" key="3">
    <source>
        <dbReference type="SAM" id="Phobius"/>
    </source>
</evidence>
<dbReference type="AlphaFoldDB" id="A0A4Y3KG83"/>
<evidence type="ECO:0000313" key="5">
    <source>
        <dbReference type="Proteomes" id="UP000320461"/>
    </source>
</evidence>
<evidence type="ECO:0000313" key="4">
    <source>
        <dbReference type="EMBL" id="GEA83007.1"/>
    </source>
</evidence>
<dbReference type="InterPro" id="IPR003784">
    <property type="entry name" value="BioY"/>
</dbReference>
<dbReference type="GO" id="GO:0015225">
    <property type="term" value="F:biotin transmembrane transporter activity"/>
    <property type="evidence" value="ECO:0007669"/>
    <property type="project" value="InterPro"/>
</dbReference>
<comment type="caution">
    <text evidence="4">The sequence shown here is derived from an EMBL/GenBank/DDBJ whole genome shotgun (WGS) entry which is preliminary data.</text>
</comment>
<evidence type="ECO:0000256" key="2">
    <source>
        <dbReference type="SAM" id="MobiDB-lite"/>
    </source>
</evidence>
<dbReference type="Proteomes" id="UP000320461">
    <property type="component" value="Unassembled WGS sequence"/>
</dbReference>
<dbReference type="EMBL" id="BJLQ01000002">
    <property type="protein sequence ID" value="GEA83007.1"/>
    <property type="molecule type" value="Genomic_DNA"/>
</dbReference>
<name>A0A4Y3KG83_9CELL</name>
<dbReference type="Gene3D" id="1.10.1760.20">
    <property type="match status" value="1"/>
</dbReference>
<accession>A0A4Y3KG83</accession>
<feature type="transmembrane region" description="Helical" evidence="3">
    <location>
        <begin position="173"/>
        <end position="199"/>
    </location>
</feature>
<keyword evidence="5" id="KW-1185">Reference proteome</keyword>
<dbReference type="PANTHER" id="PTHR34295">
    <property type="entry name" value="BIOTIN TRANSPORTER BIOY"/>
    <property type="match status" value="1"/>
</dbReference>
<dbReference type="GO" id="GO:0005886">
    <property type="term" value="C:plasma membrane"/>
    <property type="evidence" value="ECO:0007669"/>
    <property type="project" value="InterPro"/>
</dbReference>
<feature type="compositionally biased region" description="Low complexity" evidence="2">
    <location>
        <begin position="11"/>
        <end position="24"/>
    </location>
</feature>
<dbReference type="Pfam" id="PF02632">
    <property type="entry name" value="BioY"/>
    <property type="match status" value="1"/>
</dbReference>
<feature type="transmembrane region" description="Helical" evidence="3">
    <location>
        <begin position="219"/>
        <end position="236"/>
    </location>
</feature>
<feature type="transmembrane region" description="Helical" evidence="3">
    <location>
        <begin position="144"/>
        <end position="161"/>
    </location>
</feature>
<feature type="region of interest" description="Disordered" evidence="2">
    <location>
        <begin position="1"/>
        <end position="25"/>
    </location>
</feature>
<keyword evidence="3" id="KW-0472">Membrane</keyword>
<proteinExistence type="inferred from homology"/>